<proteinExistence type="predicted"/>
<organism evidence="2 3">
    <name type="scientific">Ancylostoma ceylanicum</name>
    <dbReference type="NCBI Taxonomy" id="53326"/>
    <lineage>
        <taxon>Eukaryota</taxon>
        <taxon>Metazoa</taxon>
        <taxon>Ecdysozoa</taxon>
        <taxon>Nematoda</taxon>
        <taxon>Chromadorea</taxon>
        <taxon>Rhabditida</taxon>
        <taxon>Rhabditina</taxon>
        <taxon>Rhabditomorpha</taxon>
        <taxon>Strongyloidea</taxon>
        <taxon>Ancylostomatidae</taxon>
        <taxon>Ancylostomatinae</taxon>
        <taxon>Ancylostoma</taxon>
    </lineage>
</organism>
<reference evidence="3" key="1">
    <citation type="journal article" date="2015" name="Nat. Genet.">
        <title>The genome and transcriptome of the zoonotic hookworm Ancylostoma ceylanicum identify infection-specific gene families.</title>
        <authorList>
            <person name="Schwarz E.M."/>
            <person name="Hu Y."/>
            <person name="Antoshechkin I."/>
            <person name="Miller M.M."/>
            <person name="Sternberg P.W."/>
            <person name="Aroian R.V."/>
        </authorList>
    </citation>
    <scope>NUCLEOTIDE SEQUENCE</scope>
    <source>
        <strain evidence="3">HY135</strain>
    </source>
</reference>
<keyword evidence="3" id="KW-1185">Reference proteome</keyword>
<comment type="caution">
    <text evidence="2">The sequence shown here is derived from an EMBL/GenBank/DDBJ whole genome shotgun (WGS) entry which is preliminary data.</text>
</comment>
<feature type="transmembrane region" description="Helical" evidence="1">
    <location>
        <begin position="43"/>
        <end position="60"/>
    </location>
</feature>
<name>A0A016TD53_9BILA</name>
<dbReference type="Proteomes" id="UP000024635">
    <property type="component" value="Unassembled WGS sequence"/>
</dbReference>
<keyword evidence="1" id="KW-0472">Membrane</keyword>
<evidence type="ECO:0000313" key="3">
    <source>
        <dbReference type="Proteomes" id="UP000024635"/>
    </source>
</evidence>
<evidence type="ECO:0000256" key="1">
    <source>
        <dbReference type="SAM" id="Phobius"/>
    </source>
</evidence>
<accession>A0A016TD53</accession>
<keyword evidence="1" id="KW-1133">Transmembrane helix</keyword>
<sequence>MSPSSGLHSSLINARECRFVEITLLIIIIWLPLWIPSEILYDLFPYVMGTSILQLVFLFSRSSHRKLQKTFVGCDDDVLISIGNSARGCFRL</sequence>
<keyword evidence="1" id="KW-0812">Transmembrane</keyword>
<protein>
    <submittedName>
        <fullName evidence="2">Uncharacterized protein</fullName>
    </submittedName>
</protein>
<gene>
    <name evidence="2" type="primary">Acey_s0112.g335</name>
    <name evidence="2" type="ORF">Y032_0112g335</name>
</gene>
<dbReference type="EMBL" id="JARK01001448">
    <property type="protein sequence ID" value="EYC00914.1"/>
    <property type="molecule type" value="Genomic_DNA"/>
</dbReference>
<evidence type="ECO:0000313" key="2">
    <source>
        <dbReference type="EMBL" id="EYC00914.1"/>
    </source>
</evidence>
<feature type="transmembrane region" description="Helical" evidence="1">
    <location>
        <begin position="19"/>
        <end position="37"/>
    </location>
</feature>
<dbReference type="AlphaFoldDB" id="A0A016TD53"/>